<dbReference type="CDD" id="cd17546">
    <property type="entry name" value="REC_hyHK_CKI1_RcsC-like"/>
    <property type="match status" value="1"/>
</dbReference>
<dbReference type="FunFam" id="3.30.450.40:FF:000083">
    <property type="entry name" value="Sensor histidine kinase/response regulator, putative (AFU_orthologue AFUA_4G00660)"/>
    <property type="match status" value="1"/>
</dbReference>
<keyword evidence="2 3" id="KW-0597">Phosphoprotein</keyword>
<dbReference type="SUPFAM" id="SSF55781">
    <property type="entry name" value="GAF domain-like"/>
    <property type="match status" value="1"/>
</dbReference>
<evidence type="ECO:0000313" key="8">
    <source>
        <dbReference type="Proteomes" id="UP000595662"/>
    </source>
</evidence>
<dbReference type="Gene3D" id="3.40.50.10540">
    <property type="entry name" value="Crotonobetainyl-coa:carnitine coa-transferase, domain 1"/>
    <property type="match status" value="1"/>
</dbReference>
<dbReference type="SMART" id="SM00387">
    <property type="entry name" value="HATPase_c"/>
    <property type="match status" value="1"/>
</dbReference>
<feature type="compositionally biased region" description="Polar residues" evidence="4">
    <location>
        <begin position="956"/>
        <end position="988"/>
    </location>
</feature>
<dbReference type="VEuPathDB" id="FungiDB:PDIP_09610"/>
<dbReference type="SUPFAM" id="SSF52172">
    <property type="entry name" value="CheY-like"/>
    <property type="match status" value="1"/>
</dbReference>
<dbReference type="Pfam" id="PF00072">
    <property type="entry name" value="Response_reg"/>
    <property type="match status" value="1"/>
</dbReference>
<dbReference type="Pfam" id="PF02515">
    <property type="entry name" value="CoA_transf_3"/>
    <property type="match status" value="1"/>
</dbReference>
<protein>
    <submittedName>
        <fullName evidence="7">CheY-like superfamily</fullName>
    </submittedName>
</protein>
<evidence type="ECO:0000256" key="3">
    <source>
        <dbReference type="PROSITE-ProRule" id="PRU00169"/>
    </source>
</evidence>
<dbReference type="InterPro" id="IPR001789">
    <property type="entry name" value="Sig_transdc_resp-reg_receiver"/>
</dbReference>
<feature type="compositionally biased region" description="Polar residues" evidence="4">
    <location>
        <begin position="649"/>
        <end position="662"/>
    </location>
</feature>
<dbReference type="InterPro" id="IPR052985">
    <property type="entry name" value="CoA-trans_III_biosynth/detox"/>
</dbReference>
<dbReference type="VEuPathDB" id="FungiDB:PDIP_59110"/>
<dbReference type="Gene3D" id="3.40.50.2300">
    <property type="match status" value="1"/>
</dbReference>
<dbReference type="SMART" id="SM00388">
    <property type="entry name" value="HisKA"/>
    <property type="match status" value="1"/>
</dbReference>
<dbReference type="Gene3D" id="1.10.287.130">
    <property type="match status" value="1"/>
</dbReference>
<dbReference type="EMBL" id="CP060776">
    <property type="protein sequence ID" value="QQK44091.1"/>
    <property type="molecule type" value="Genomic_DNA"/>
</dbReference>
<dbReference type="InterPro" id="IPR023606">
    <property type="entry name" value="CoA-Trfase_III_dom_1_sf"/>
</dbReference>
<dbReference type="PROSITE" id="PS50110">
    <property type="entry name" value="RESPONSE_REGULATORY"/>
    <property type="match status" value="1"/>
</dbReference>
<feature type="compositionally biased region" description="Basic and acidic residues" evidence="4">
    <location>
        <begin position="1046"/>
        <end position="1064"/>
    </location>
</feature>
<reference evidence="7 8" key="1">
    <citation type="submission" date="2020-08" db="EMBL/GenBank/DDBJ databases">
        <title>The completed genome sequence of the pathogenic ascomycete fungus Penicillium digitatum.</title>
        <authorList>
            <person name="Wang M."/>
        </authorList>
    </citation>
    <scope>NUCLEOTIDE SEQUENCE [LARGE SCALE GENOMIC DNA]</scope>
    <source>
        <strain evidence="7 8">PdW03</strain>
    </source>
</reference>
<dbReference type="InterPro" id="IPR036890">
    <property type="entry name" value="HATPase_C_sf"/>
</dbReference>
<dbReference type="CDD" id="cd00082">
    <property type="entry name" value="HisKA"/>
    <property type="match status" value="1"/>
</dbReference>
<feature type="region of interest" description="Disordered" evidence="4">
    <location>
        <begin position="956"/>
        <end position="1009"/>
    </location>
</feature>
<dbReference type="InterPro" id="IPR003673">
    <property type="entry name" value="CoA-Trfase_fam_III"/>
</dbReference>
<evidence type="ECO:0000256" key="1">
    <source>
        <dbReference type="ARBA" id="ARBA00008383"/>
    </source>
</evidence>
<feature type="compositionally biased region" description="Basic and acidic residues" evidence="4">
    <location>
        <begin position="636"/>
        <end position="647"/>
    </location>
</feature>
<comment type="similarity">
    <text evidence="1">Belongs to the CoA-transferase III family.</text>
</comment>
<feature type="compositionally biased region" description="Low complexity" evidence="4">
    <location>
        <begin position="1068"/>
        <end position="1077"/>
    </location>
</feature>
<dbReference type="GO" id="GO:0000155">
    <property type="term" value="F:phosphorelay sensor kinase activity"/>
    <property type="evidence" value="ECO:0007669"/>
    <property type="project" value="InterPro"/>
</dbReference>
<dbReference type="GeneID" id="26234227"/>
<dbReference type="InterPro" id="IPR004358">
    <property type="entry name" value="Sig_transdc_His_kin-like_C"/>
</dbReference>
<dbReference type="PANTHER" id="PTHR48229:SF1">
    <property type="entry name" value="ALPHA METHYLACYL-COA RACEMASE-RELATED"/>
    <property type="match status" value="1"/>
</dbReference>
<evidence type="ECO:0000256" key="2">
    <source>
        <dbReference type="ARBA" id="ARBA00022553"/>
    </source>
</evidence>
<dbReference type="PRINTS" id="PR00344">
    <property type="entry name" value="BCTRLSENSOR"/>
</dbReference>
<feature type="domain" description="Histidine kinase" evidence="5">
    <location>
        <begin position="1245"/>
        <end position="1506"/>
    </location>
</feature>
<dbReference type="FunFam" id="1.10.287.130:FF:000023">
    <property type="entry name" value="Sensor histidine kinase/response regulator, putative"/>
    <property type="match status" value="1"/>
</dbReference>
<dbReference type="PROSITE" id="PS50109">
    <property type="entry name" value="HIS_KIN"/>
    <property type="match status" value="1"/>
</dbReference>
<gene>
    <name evidence="7" type="ORF">Pdw03_7992</name>
</gene>
<dbReference type="SUPFAM" id="SSF55874">
    <property type="entry name" value="ATPase domain of HSP90 chaperone/DNA topoisomerase II/histidine kinase"/>
    <property type="match status" value="1"/>
</dbReference>
<name>A0A7T7BLN1_PENDI</name>
<proteinExistence type="inferred from homology"/>
<dbReference type="Pfam" id="PF00512">
    <property type="entry name" value="HisKA"/>
    <property type="match status" value="1"/>
</dbReference>
<dbReference type="InterPro" id="IPR003661">
    <property type="entry name" value="HisK_dim/P_dom"/>
</dbReference>
<dbReference type="InterPro" id="IPR005467">
    <property type="entry name" value="His_kinase_dom"/>
</dbReference>
<dbReference type="Proteomes" id="UP000595662">
    <property type="component" value="Chromosome 3"/>
</dbReference>
<feature type="region of interest" description="Disordered" evidence="4">
    <location>
        <begin position="1046"/>
        <end position="1077"/>
    </location>
</feature>
<dbReference type="InterPro" id="IPR029016">
    <property type="entry name" value="GAF-like_dom_sf"/>
</dbReference>
<dbReference type="InterPro" id="IPR011006">
    <property type="entry name" value="CheY-like_superfamily"/>
</dbReference>
<organism evidence="7 8">
    <name type="scientific">Penicillium digitatum</name>
    <name type="common">Green mold</name>
    <dbReference type="NCBI Taxonomy" id="36651"/>
    <lineage>
        <taxon>Eukaryota</taxon>
        <taxon>Fungi</taxon>
        <taxon>Dikarya</taxon>
        <taxon>Ascomycota</taxon>
        <taxon>Pezizomycotina</taxon>
        <taxon>Eurotiomycetes</taxon>
        <taxon>Eurotiomycetidae</taxon>
        <taxon>Eurotiales</taxon>
        <taxon>Aspergillaceae</taxon>
        <taxon>Penicillium</taxon>
    </lineage>
</organism>
<evidence type="ECO:0000256" key="4">
    <source>
        <dbReference type="SAM" id="MobiDB-lite"/>
    </source>
</evidence>
<dbReference type="SUPFAM" id="SSF47384">
    <property type="entry name" value="Homodimeric domain of signal transducing histidine kinase"/>
    <property type="match status" value="1"/>
</dbReference>
<dbReference type="InterPro" id="IPR036097">
    <property type="entry name" value="HisK_dim/P_sf"/>
</dbReference>
<evidence type="ECO:0000259" key="5">
    <source>
        <dbReference type="PROSITE" id="PS50109"/>
    </source>
</evidence>
<feature type="region of interest" description="Disordered" evidence="4">
    <location>
        <begin position="633"/>
        <end position="665"/>
    </location>
</feature>
<sequence>MDLYIAGLLLIQFPLTRDSHVATTTHLESMSKSITANLHSTDTQYKYLSTPIERSDMTYSPVLETSRIFSELCEQSERFDLPPEVLANKDRVSFSTSHNEIYFPIPFKETETLAALKGIEGSVAAAIADLRFGAGAEPRGIQVNLEAATAFGCQAYMAKVDGLSKLDPAVKSKLKNTDLLAAQSNGYRRMSANLYKTKNPDEYFHIHGSLEATTTLNMIGLEGQRPDLTDYEEIIKVIENKVQQYTAAELEEMNKERRQAGVTAYKHEEFIKTPHGKLNVEEPAWKVSKLPGDLPPTPFPAVRDGSKKILEGIKVLEMCRIIAGPTVTRILAEYGADVLKITSPNLSDVPFFQVDGNMGKLAADLDLKSEAGREHFEKLLDDVDVIVDGYRPGALDKLGYGAEAMAELAKKRGKGIVYVNENCFGYEGEWAGRAGWQQIADCVTGIAWAQGQFMGLSTPVVPPFPISDYGTGCMGAIAALTGLYHRAKNGGSYHGKASLMHYDLLLFAMGQYPADVQKELRDVQPPEFFKLRHCDSVDRISSTVLKGMKERFPHLYMPAGSESEGCKPLTELWSSRAYGADIEIVKPVAVIGGVDNQFVRSSRPNGFDRAAWEEFRVEETDAKKYNLNLDQSISDELPRTKPHHDSELVSPQNRSAGPSNMGQPVDVEQERIRDLSKYYCTFDPVSRISDPEIREEQDTASPRLSNDTTLTALTQLGVYRFGCNRSFVSIIDGESQHIISEATASISLRNKDLHRPDDGIFLGVSTLDLEWGVCPHAIRLFTGQDPSRILDTENITANQTRNIIRDFTKDDFYKDRPYVLGWPFFRFYAEVPLYSPSGFVLGSYCVVDNKPRTNFGDEDVAALREIADSISNHLENARIVQYHRRSENLVKGLTNFVKSRAKFDPIASSTQGQIEASAKKLNTEDLRVIATPGDVGGTLDPLPTAKDIDVYSPIDQNSSTSLHGKESSIFSRSTPSASNYTLPSSISRTSDRADPLSSSVEGPPESSALDNVPITERIAAIFSRASLLLKDSLDLDGVVFLDAHRNDPHFEPSERQDDWDDIKNLETGSPAASGSGPLGLPNFNHGKNEENYCGSLGQAISYRPAKSNTDLSHVRVKEELLHSLITHFPDGHIFNLDNTSSLDSSVDFESSNPDISAPNLEIIQQISHSLAHQLPEAKCVLFYPLWDWNKARWLAGTLVWVNGSRRPLGTEELHYFKAFGDSMISEVSRIHWTASENSKFDFVTSISHELRSPLHGILASAELLHDIPLQTAQRDMVKMISTSGLTLLDTIDHLLEYCKINNLANTQGLSVANTEDFGSTLVSDFNLASLVEQVAVILHTGRKAPGPASSLASEIPLTTPSPQTTSRVAQSEGELSVIVNIEQSSSWNIRSVAGAWRRIVMNLLGNAMKWTQTGLIEVSVSQAAAQTQEEPHLILLRVTDTGQGISQDFLKSSAFSPFAQEDALSEGVGLGLSVVHKLVNFLGGDIKMKSESGVGTQVDVYVPMQRPKDYVPVRLFDNSSSLGIQRREEALRACLIGFNGYPDLTETPTGILSSDAKRKLSIQSTLANIFRVQLGWHIALAESLDKGEGDIAVIEEAKFTPMLNDQSPSTITAGHHFRFFIVLGSTKSSLGYSLPMNAILMSQPYGPQKICETAQKIMDLCNSQPQIGGLEALVAVPPTKHELIPTEPSAPSLPEIPNCLSPESPVELACPSPLLGGSPIPPNSQMTDMHVLIVDDNDINLKILATFMRKLGCSYDTASNGLMALEQVQTSSRRFDLILMDLSMPVMDGLVSTSKIRQHEKDQGGGDSRCQ</sequence>
<evidence type="ECO:0000313" key="7">
    <source>
        <dbReference type="EMBL" id="QQK44091.1"/>
    </source>
</evidence>
<dbReference type="InterPro" id="IPR003594">
    <property type="entry name" value="HATPase_dom"/>
</dbReference>
<evidence type="ECO:0000259" key="6">
    <source>
        <dbReference type="PROSITE" id="PS50110"/>
    </source>
</evidence>
<dbReference type="Gene3D" id="3.30.565.10">
    <property type="entry name" value="Histidine kinase-like ATPase, C-terminal domain"/>
    <property type="match status" value="1"/>
</dbReference>
<dbReference type="PANTHER" id="PTHR48229">
    <property type="entry name" value="CAIB/BAIF FAMILY ENZYME (AFU_ORTHOLOGUE AFUA_1G05360)-RELATED"/>
    <property type="match status" value="1"/>
</dbReference>
<dbReference type="SUPFAM" id="SSF89796">
    <property type="entry name" value="CoA-transferase family III (CaiB/BaiF)"/>
    <property type="match status" value="2"/>
</dbReference>
<feature type="modified residue" description="4-aspartylphosphate" evidence="3">
    <location>
        <position position="1781"/>
    </location>
</feature>
<accession>A0A7T7BLN1</accession>
<dbReference type="Gene3D" id="3.30.450.40">
    <property type="match status" value="1"/>
</dbReference>
<feature type="domain" description="Response regulatory" evidence="6">
    <location>
        <begin position="1730"/>
        <end position="1811"/>
    </location>
</feature>
<dbReference type="RefSeq" id="XP_065956912.1">
    <property type="nucleotide sequence ID" value="XM_066101829.1"/>
</dbReference>
<dbReference type="Pfam" id="PF02518">
    <property type="entry name" value="HATPase_c"/>
    <property type="match status" value="1"/>
</dbReference>